<dbReference type="GO" id="GO:0016020">
    <property type="term" value="C:membrane"/>
    <property type="evidence" value="ECO:0007669"/>
    <property type="project" value="UniProtKB-SubCell"/>
</dbReference>
<protein>
    <submittedName>
        <fullName evidence="7">Sterol desaturase family protein</fullName>
    </submittedName>
</protein>
<dbReference type="PANTHER" id="PTHR11863">
    <property type="entry name" value="STEROL DESATURASE"/>
    <property type="match status" value="1"/>
</dbReference>
<sequence>MDLAQRVERAFAGAAGEMVTTAVLYATAAGLLWVTFYRLFRRRLGHRRIGTKAPDRPQVRREVLHSLRSILVFAAVTFVVLIAAGYGLTQLYGRFDKYGWWWLPASFALAVLLHDTYFYWTHRLMHAPRVFRRVHRTHHLSTSPTPWAAYAFGVGEAVVQAGIGPLVVCLIPMHGLVFLAFMTWQIVWNVFGHLGYEIYPRWFLRTWAGKLVNTPTHHALHHERFRGNYGLYFNAWDRLMGTNLPGYAARFERAASGGPAPAAASGHESSVGVGAIRPASVS</sequence>
<evidence type="ECO:0000256" key="3">
    <source>
        <dbReference type="ARBA" id="ARBA00022989"/>
    </source>
</evidence>
<keyword evidence="3 5" id="KW-1133">Transmembrane helix</keyword>
<dbReference type="OrthoDB" id="9770329at2"/>
<dbReference type="InterPro" id="IPR050307">
    <property type="entry name" value="Sterol_Desaturase_Related"/>
</dbReference>
<proteinExistence type="predicted"/>
<dbReference type="GO" id="GO:0016491">
    <property type="term" value="F:oxidoreductase activity"/>
    <property type="evidence" value="ECO:0007669"/>
    <property type="project" value="InterPro"/>
</dbReference>
<evidence type="ECO:0000259" key="6">
    <source>
        <dbReference type="Pfam" id="PF04116"/>
    </source>
</evidence>
<feature type="transmembrane region" description="Helical" evidence="5">
    <location>
        <begin position="70"/>
        <end position="88"/>
    </location>
</feature>
<dbReference type="Proteomes" id="UP000324974">
    <property type="component" value="Chromosome"/>
</dbReference>
<evidence type="ECO:0000256" key="2">
    <source>
        <dbReference type="ARBA" id="ARBA00022692"/>
    </source>
</evidence>
<feature type="transmembrane region" description="Helical" evidence="5">
    <location>
        <begin position="100"/>
        <end position="120"/>
    </location>
</feature>
<evidence type="ECO:0000256" key="4">
    <source>
        <dbReference type="ARBA" id="ARBA00023136"/>
    </source>
</evidence>
<evidence type="ECO:0000313" key="7">
    <source>
        <dbReference type="EMBL" id="QEL20672.1"/>
    </source>
</evidence>
<dbReference type="Pfam" id="PF04116">
    <property type="entry name" value="FA_hydroxylase"/>
    <property type="match status" value="1"/>
</dbReference>
<keyword evidence="2 5" id="KW-0812">Transmembrane</keyword>
<dbReference type="GO" id="GO:0008610">
    <property type="term" value="P:lipid biosynthetic process"/>
    <property type="evidence" value="ECO:0007669"/>
    <property type="project" value="InterPro"/>
</dbReference>
<dbReference type="GO" id="GO:0005506">
    <property type="term" value="F:iron ion binding"/>
    <property type="evidence" value="ECO:0007669"/>
    <property type="project" value="InterPro"/>
</dbReference>
<dbReference type="AlphaFoldDB" id="A0A5C1ASW7"/>
<reference evidence="8" key="1">
    <citation type="submission" date="2019-08" db="EMBL/GenBank/DDBJ databases">
        <title>Limnoglobus roseus gen. nov., sp. nov., a novel freshwater planctomycete with a giant genome from the family Gemmataceae.</title>
        <authorList>
            <person name="Kulichevskaya I.S."/>
            <person name="Naumoff D.G."/>
            <person name="Miroshnikov K."/>
            <person name="Ivanova A."/>
            <person name="Philippov D.A."/>
            <person name="Hakobyan A."/>
            <person name="Rijpstra I.C."/>
            <person name="Sinninghe Damste J.S."/>
            <person name="Liesack W."/>
            <person name="Dedysh S.N."/>
        </authorList>
    </citation>
    <scope>NUCLEOTIDE SEQUENCE [LARGE SCALE GENOMIC DNA]</scope>
    <source>
        <strain evidence="8">PX52</strain>
    </source>
</reference>
<dbReference type="RefSeq" id="WP_149114940.1">
    <property type="nucleotide sequence ID" value="NZ_CP042425.1"/>
</dbReference>
<evidence type="ECO:0000256" key="5">
    <source>
        <dbReference type="SAM" id="Phobius"/>
    </source>
</evidence>
<evidence type="ECO:0000313" key="8">
    <source>
        <dbReference type="Proteomes" id="UP000324974"/>
    </source>
</evidence>
<feature type="transmembrane region" description="Helical" evidence="5">
    <location>
        <begin position="22"/>
        <end position="40"/>
    </location>
</feature>
<keyword evidence="8" id="KW-1185">Reference proteome</keyword>
<name>A0A5C1ASW7_9BACT</name>
<organism evidence="7 8">
    <name type="scientific">Limnoglobus roseus</name>
    <dbReference type="NCBI Taxonomy" id="2598579"/>
    <lineage>
        <taxon>Bacteria</taxon>
        <taxon>Pseudomonadati</taxon>
        <taxon>Planctomycetota</taxon>
        <taxon>Planctomycetia</taxon>
        <taxon>Gemmatales</taxon>
        <taxon>Gemmataceae</taxon>
        <taxon>Limnoglobus</taxon>
    </lineage>
</organism>
<dbReference type="KEGG" id="lrs:PX52LOC_07779"/>
<comment type="subcellular location">
    <subcellularLocation>
        <location evidence="1">Membrane</location>
    </subcellularLocation>
</comment>
<gene>
    <name evidence="7" type="ORF">PX52LOC_07779</name>
</gene>
<dbReference type="EMBL" id="CP042425">
    <property type="protein sequence ID" value="QEL20672.1"/>
    <property type="molecule type" value="Genomic_DNA"/>
</dbReference>
<feature type="domain" description="Fatty acid hydroxylase" evidence="6">
    <location>
        <begin position="107"/>
        <end position="242"/>
    </location>
</feature>
<keyword evidence="4 5" id="KW-0472">Membrane</keyword>
<dbReference type="InterPro" id="IPR006694">
    <property type="entry name" value="Fatty_acid_hydroxylase"/>
</dbReference>
<accession>A0A5C1ASW7</accession>
<evidence type="ECO:0000256" key="1">
    <source>
        <dbReference type="ARBA" id="ARBA00004370"/>
    </source>
</evidence>